<proteinExistence type="predicted"/>
<comment type="caution">
    <text evidence="1">The sequence shown here is derived from an EMBL/GenBank/DDBJ whole genome shotgun (WGS) entry which is preliminary data.</text>
</comment>
<evidence type="ECO:0000313" key="1">
    <source>
        <dbReference type="EMBL" id="MFC5724689.1"/>
    </source>
</evidence>
<dbReference type="Proteomes" id="UP001596083">
    <property type="component" value="Unassembled WGS sequence"/>
</dbReference>
<dbReference type="RefSeq" id="WP_390321160.1">
    <property type="nucleotide sequence ID" value="NZ_JBHSPB010000032.1"/>
</dbReference>
<sequence>MTWAISPEADKVIPPAVVLGFGTLCLVQSADDTEWYMGSLNDDGSAICWAHYGDDLFEALRGL</sequence>
<accession>A0ABW0ZC60</accession>
<keyword evidence="2" id="KW-1185">Reference proteome</keyword>
<gene>
    <name evidence="1" type="ORF">ACFP1Z_31515</name>
</gene>
<dbReference type="EMBL" id="JBHSPB010000032">
    <property type="protein sequence ID" value="MFC5724689.1"/>
    <property type="molecule type" value="Genomic_DNA"/>
</dbReference>
<name>A0ABW0ZC60_9ACTN</name>
<protein>
    <recommendedName>
        <fullName evidence="3">SMI1/KNR4 family protein</fullName>
    </recommendedName>
</protein>
<evidence type="ECO:0000313" key="2">
    <source>
        <dbReference type="Proteomes" id="UP001596083"/>
    </source>
</evidence>
<organism evidence="1 2">
    <name type="scientific">Streptomyces gamaensis</name>
    <dbReference type="NCBI Taxonomy" id="1763542"/>
    <lineage>
        <taxon>Bacteria</taxon>
        <taxon>Bacillati</taxon>
        <taxon>Actinomycetota</taxon>
        <taxon>Actinomycetes</taxon>
        <taxon>Kitasatosporales</taxon>
        <taxon>Streptomycetaceae</taxon>
        <taxon>Streptomyces</taxon>
    </lineage>
</organism>
<reference evidence="2" key="1">
    <citation type="journal article" date="2019" name="Int. J. Syst. Evol. Microbiol.">
        <title>The Global Catalogue of Microorganisms (GCM) 10K type strain sequencing project: providing services to taxonomists for standard genome sequencing and annotation.</title>
        <authorList>
            <consortium name="The Broad Institute Genomics Platform"/>
            <consortium name="The Broad Institute Genome Sequencing Center for Infectious Disease"/>
            <person name="Wu L."/>
            <person name="Ma J."/>
        </authorList>
    </citation>
    <scope>NUCLEOTIDE SEQUENCE [LARGE SCALE GENOMIC DNA]</scope>
    <source>
        <strain evidence="2">CGMCC 4.7304</strain>
    </source>
</reference>
<evidence type="ECO:0008006" key="3">
    <source>
        <dbReference type="Google" id="ProtNLM"/>
    </source>
</evidence>